<gene>
    <name evidence="3" type="primary">BGLU18</name>
    <name evidence="3" type="ORF">KSP39_PZI000837</name>
</gene>
<sequence>MAILSHDFNKASFFIFCSALLLSWYKIGTSKLTCLWTCSGIIRSHFTALSKTYHEKLIERGTTTNMDIGQVFKSFWRRFSNVANVFAMLLKTSQKHREYKRRQKLFVMVLTALDNMCQDYLNASTTKNLSLLRVKHNTFSITLVFRKLHLFLDPIVLGAYPPEMSEILGSRLPTFSSNDKLKVESSLDFIGINHYTSLNYCRECY</sequence>
<dbReference type="GO" id="GO:0005975">
    <property type="term" value="P:carbohydrate metabolic process"/>
    <property type="evidence" value="ECO:0007669"/>
    <property type="project" value="InterPro"/>
</dbReference>
<evidence type="ECO:0000256" key="2">
    <source>
        <dbReference type="RuleBase" id="RU003690"/>
    </source>
</evidence>
<dbReference type="InterPro" id="IPR001360">
    <property type="entry name" value="Glyco_hydro_1"/>
</dbReference>
<keyword evidence="4" id="KW-1185">Reference proteome</keyword>
<dbReference type="EMBL" id="JBBWWQ010000001">
    <property type="protein sequence ID" value="KAK8957612.1"/>
    <property type="molecule type" value="Genomic_DNA"/>
</dbReference>
<comment type="caution">
    <text evidence="3">The sequence shown here is derived from an EMBL/GenBank/DDBJ whole genome shotgun (WGS) entry which is preliminary data.</text>
</comment>
<dbReference type="Proteomes" id="UP001418222">
    <property type="component" value="Unassembled WGS sequence"/>
</dbReference>
<comment type="similarity">
    <text evidence="1 2">Belongs to the glycosyl hydrolase 1 family.</text>
</comment>
<dbReference type="PANTHER" id="PTHR10353:SF236">
    <property type="entry name" value="BETA-GLUCOSIDASE 18"/>
    <property type="match status" value="1"/>
</dbReference>
<organism evidence="3 4">
    <name type="scientific">Platanthera zijinensis</name>
    <dbReference type="NCBI Taxonomy" id="2320716"/>
    <lineage>
        <taxon>Eukaryota</taxon>
        <taxon>Viridiplantae</taxon>
        <taxon>Streptophyta</taxon>
        <taxon>Embryophyta</taxon>
        <taxon>Tracheophyta</taxon>
        <taxon>Spermatophyta</taxon>
        <taxon>Magnoliopsida</taxon>
        <taxon>Liliopsida</taxon>
        <taxon>Asparagales</taxon>
        <taxon>Orchidaceae</taxon>
        <taxon>Orchidoideae</taxon>
        <taxon>Orchideae</taxon>
        <taxon>Orchidinae</taxon>
        <taxon>Platanthera</taxon>
    </lineage>
</organism>
<evidence type="ECO:0000313" key="3">
    <source>
        <dbReference type="EMBL" id="KAK8957612.1"/>
    </source>
</evidence>
<dbReference type="PANTHER" id="PTHR10353">
    <property type="entry name" value="GLYCOSYL HYDROLASE"/>
    <property type="match status" value="1"/>
</dbReference>
<dbReference type="Pfam" id="PF00232">
    <property type="entry name" value="Glyco_hydro_1"/>
    <property type="match status" value="1"/>
</dbReference>
<dbReference type="AlphaFoldDB" id="A0AAP0C1R6"/>
<protein>
    <submittedName>
        <fullName evidence="3">Beta-glucosidase 18</fullName>
    </submittedName>
</protein>
<reference evidence="3 4" key="1">
    <citation type="journal article" date="2022" name="Nat. Plants">
        <title>Genomes of leafy and leafless Platanthera orchids illuminate the evolution of mycoheterotrophy.</title>
        <authorList>
            <person name="Li M.H."/>
            <person name="Liu K.W."/>
            <person name="Li Z."/>
            <person name="Lu H.C."/>
            <person name="Ye Q.L."/>
            <person name="Zhang D."/>
            <person name="Wang J.Y."/>
            <person name="Li Y.F."/>
            <person name="Zhong Z.M."/>
            <person name="Liu X."/>
            <person name="Yu X."/>
            <person name="Liu D.K."/>
            <person name="Tu X.D."/>
            <person name="Liu B."/>
            <person name="Hao Y."/>
            <person name="Liao X.Y."/>
            <person name="Jiang Y.T."/>
            <person name="Sun W.H."/>
            <person name="Chen J."/>
            <person name="Chen Y.Q."/>
            <person name="Ai Y."/>
            <person name="Zhai J.W."/>
            <person name="Wu S.S."/>
            <person name="Zhou Z."/>
            <person name="Hsiao Y.Y."/>
            <person name="Wu W.L."/>
            <person name="Chen Y.Y."/>
            <person name="Lin Y.F."/>
            <person name="Hsu J.L."/>
            <person name="Li C.Y."/>
            <person name="Wang Z.W."/>
            <person name="Zhao X."/>
            <person name="Zhong W.Y."/>
            <person name="Ma X.K."/>
            <person name="Ma L."/>
            <person name="Huang J."/>
            <person name="Chen G.Z."/>
            <person name="Huang M.Z."/>
            <person name="Huang L."/>
            <person name="Peng D.H."/>
            <person name="Luo Y.B."/>
            <person name="Zou S.Q."/>
            <person name="Chen S.P."/>
            <person name="Lan S."/>
            <person name="Tsai W.C."/>
            <person name="Van de Peer Y."/>
            <person name="Liu Z.J."/>
        </authorList>
    </citation>
    <scope>NUCLEOTIDE SEQUENCE [LARGE SCALE GENOMIC DNA]</scope>
    <source>
        <strain evidence="3">Lor287</strain>
    </source>
</reference>
<evidence type="ECO:0000313" key="4">
    <source>
        <dbReference type="Proteomes" id="UP001418222"/>
    </source>
</evidence>
<dbReference type="Gene3D" id="3.20.20.80">
    <property type="entry name" value="Glycosidases"/>
    <property type="match status" value="1"/>
</dbReference>
<dbReference type="GO" id="GO:0008422">
    <property type="term" value="F:beta-glucosidase activity"/>
    <property type="evidence" value="ECO:0007669"/>
    <property type="project" value="TreeGrafter"/>
</dbReference>
<dbReference type="InterPro" id="IPR017853">
    <property type="entry name" value="GH"/>
</dbReference>
<name>A0AAP0C1R6_9ASPA</name>
<evidence type="ECO:0000256" key="1">
    <source>
        <dbReference type="ARBA" id="ARBA00010838"/>
    </source>
</evidence>
<proteinExistence type="inferred from homology"/>
<dbReference type="SUPFAM" id="SSF51445">
    <property type="entry name" value="(Trans)glycosidases"/>
    <property type="match status" value="1"/>
</dbReference>
<accession>A0AAP0C1R6</accession>